<dbReference type="PROSITE" id="PS50043">
    <property type="entry name" value="HTH_LUXR_2"/>
    <property type="match status" value="1"/>
</dbReference>
<comment type="caution">
    <text evidence="5">The sequence shown here is derived from an EMBL/GenBank/DDBJ whole genome shotgun (WGS) entry which is preliminary data.</text>
</comment>
<dbReference type="InterPro" id="IPR041617">
    <property type="entry name" value="TPR_MalT"/>
</dbReference>
<dbReference type="InterPro" id="IPR059106">
    <property type="entry name" value="WHD_MalT"/>
</dbReference>
<organism evidence="5 6">
    <name type="scientific">Micromonospora polyrhachis</name>
    <dbReference type="NCBI Taxonomy" id="1282883"/>
    <lineage>
        <taxon>Bacteria</taxon>
        <taxon>Bacillati</taxon>
        <taxon>Actinomycetota</taxon>
        <taxon>Actinomycetes</taxon>
        <taxon>Micromonosporales</taxon>
        <taxon>Micromonosporaceae</taxon>
        <taxon>Micromonospora</taxon>
    </lineage>
</organism>
<reference evidence="5 6" key="1">
    <citation type="submission" date="2020-08" db="EMBL/GenBank/DDBJ databases">
        <title>Sequencing the genomes of 1000 actinobacteria strains.</title>
        <authorList>
            <person name="Klenk H.-P."/>
        </authorList>
    </citation>
    <scope>NUCLEOTIDE SEQUENCE [LARGE SCALE GENOMIC DNA]</scope>
    <source>
        <strain evidence="5 6">DSM 45886</strain>
    </source>
</reference>
<dbReference type="CDD" id="cd06170">
    <property type="entry name" value="LuxR_C_like"/>
    <property type="match status" value="1"/>
</dbReference>
<dbReference type="Pfam" id="PF25873">
    <property type="entry name" value="WHD_MalT"/>
    <property type="match status" value="1"/>
</dbReference>
<dbReference type="Gene3D" id="1.25.40.10">
    <property type="entry name" value="Tetratricopeptide repeat domain"/>
    <property type="match status" value="1"/>
</dbReference>
<dbReference type="Gene3D" id="1.10.10.10">
    <property type="entry name" value="Winged helix-like DNA-binding domain superfamily/Winged helix DNA-binding domain"/>
    <property type="match status" value="1"/>
</dbReference>
<dbReference type="PANTHER" id="PTHR44688">
    <property type="entry name" value="DNA-BINDING TRANSCRIPTIONAL ACTIVATOR DEVR_DOSR"/>
    <property type="match status" value="1"/>
</dbReference>
<feature type="domain" description="HTH luxR-type" evidence="4">
    <location>
        <begin position="862"/>
        <end position="927"/>
    </location>
</feature>
<evidence type="ECO:0000259" key="4">
    <source>
        <dbReference type="PROSITE" id="PS50043"/>
    </source>
</evidence>
<evidence type="ECO:0000256" key="1">
    <source>
        <dbReference type="ARBA" id="ARBA00023015"/>
    </source>
</evidence>
<protein>
    <submittedName>
        <fullName evidence="5">LuxR family maltose regulon positive regulatory protein</fullName>
    </submittedName>
</protein>
<dbReference type="SUPFAM" id="SSF46894">
    <property type="entry name" value="C-terminal effector domain of the bipartite response regulators"/>
    <property type="match status" value="1"/>
</dbReference>
<dbReference type="GO" id="GO:0003677">
    <property type="term" value="F:DNA binding"/>
    <property type="evidence" value="ECO:0007669"/>
    <property type="project" value="UniProtKB-KW"/>
</dbReference>
<evidence type="ECO:0000313" key="5">
    <source>
        <dbReference type="EMBL" id="MBB4960822.1"/>
    </source>
</evidence>
<gene>
    <name evidence="5" type="ORF">FHR38_004555</name>
</gene>
<dbReference type="InterPro" id="IPR016032">
    <property type="entry name" value="Sig_transdc_resp-reg_C-effctor"/>
</dbReference>
<dbReference type="RefSeq" id="WP_184536535.1">
    <property type="nucleotide sequence ID" value="NZ_JACHJW010000001.1"/>
</dbReference>
<keyword evidence="3" id="KW-0804">Transcription</keyword>
<keyword evidence="2" id="KW-0238">DNA-binding</keyword>
<dbReference type="InterPro" id="IPR011990">
    <property type="entry name" value="TPR-like_helical_dom_sf"/>
</dbReference>
<dbReference type="PRINTS" id="PR00038">
    <property type="entry name" value="HTHLUXR"/>
</dbReference>
<dbReference type="InterPro" id="IPR000792">
    <property type="entry name" value="Tscrpt_reg_LuxR_C"/>
</dbReference>
<sequence length="929" mass="98591">MVEDRIGDGRRLPPLLAAKLAVAALPGETVARPRLFRLLDAGVTGPVTLVNAPAGWGKTTLLSAWSRARDARTPAWLSVQSGDTGDRLWAYLWAALIPDGPDGRVVAGSVGRPGFLEHLAAVLAERAEPTILVVDDLHLVDDPTVLDGLEALLRHTGDRLRLVLGCRRAPTLALHRRRLSGELTEIGATELAFTAEETTELLAAHEVTLAARQVHDLRTRTEGWPAGLRIAARWLRGHPDPERFVAGFSGDHPDVAGYLAEEVLAALPDRERDVLRRIAVTDQVSGDLLDALTGETDGDQVLAELHQRLGFVVPLGPRPPWYRCHRMLAELLRSELRQWPTDRVVELHRRAAAWQVAHARPEAALRHALAAGDRAQAIDLLVGHWTELLPYGPGEPDPTSVAPAASGVGAVSGVAAVSGVPVGPARDALGPAGASTAFGDSELALAYAAEHLSRHDPAARDWLRRAVADEGLRTGKRADRFAVPVAALQLAAARLTGDPADVRPAVDRLLAVAPPGGPAAGQPPADLALRAIAHTTLGSTLLGAGDLSAAEAELTVGLADAEPAGLPRATRACAAGLALVHAVRGRLRAAEEAARMALEPTPRPGGATFSPAEPLPHGPHPGDCAAAHLALAVVALERNRPLDADSQLALAGQWPGAGGDPALAALAALVRARLLRVRGDLAGAQRILRAGREELADLPESVELTHGLLAAEADLHTAHGDTTAARDLLLPLVNGGPPPFEALAVALARSYLADDDAAAASRALPTWTDPAAHHWPVPVRLTAGLLDALAAWRLGDRRRAAHTLEQVLAVAEPEGFRWVFVHAEPSTRDLLAAHLDTGTAYWPTISELVVAQEPPNSGPVARPALGEPLTERELTILRYLQSILSNVEIASELSLSVNTVKTHIRNIYRKLDTSRRREAVRRARELRLL</sequence>
<evidence type="ECO:0000313" key="6">
    <source>
        <dbReference type="Proteomes" id="UP000578819"/>
    </source>
</evidence>
<accession>A0A7W7SV03</accession>
<dbReference type="SMART" id="SM00421">
    <property type="entry name" value="HTH_LUXR"/>
    <property type="match status" value="1"/>
</dbReference>
<keyword evidence="6" id="KW-1185">Reference proteome</keyword>
<dbReference type="SUPFAM" id="SSF52540">
    <property type="entry name" value="P-loop containing nucleoside triphosphate hydrolases"/>
    <property type="match status" value="1"/>
</dbReference>
<dbReference type="InterPro" id="IPR027417">
    <property type="entry name" value="P-loop_NTPase"/>
</dbReference>
<name>A0A7W7SV03_9ACTN</name>
<dbReference type="InterPro" id="IPR036388">
    <property type="entry name" value="WH-like_DNA-bd_sf"/>
</dbReference>
<dbReference type="AlphaFoldDB" id="A0A7W7SV03"/>
<keyword evidence="1" id="KW-0805">Transcription regulation</keyword>
<dbReference type="PANTHER" id="PTHR44688:SF16">
    <property type="entry name" value="DNA-BINDING TRANSCRIPTIONAL ACTIVATOR DEVR_DOSR"/>
    <property type="match status" value="1"/>
</dbReference>
<proteinExistence type="predicted"/>
<dbReference type="Pfam" id="PF00196">
    <property type="entry name" value="GerE"/>
    <property type="match status" value="1"/>
</dbReference>
<dbReference type="EMBL" id="JACHJW010000001">
    <property type="protein sequence ID" value="MBB4960822.1"/>
    <property type="molecule type" value="Genomic_DNA"/>
</dbReference>
<dbReference type="Proteomes" id="UP000578819">
    <property type="component" value="Unassembled WGS sequence"/>
</dbReference>
<dbReference type="Pfam" id="PF17874">
    <property type="entry name" value="TPR_MalT"/>
    <property type="match status" value="1"/>
</dbReference>
<evidence type="ECO:0000256" key="3">
    <source>
        <dbReference type="ARBA" id="ARBA00023163"/>
    </source>
</evidence>
<dbReference type="GO" id="GO:0006355">
    <property type="term" value="P:regulation of DNA-templated transcription"/>
    <property type="evidence" value="ECO:0007669"/>
    <property type="project" value="InterPro"/>
</dbReference>
<evidence type="ECO:0000256" key="2">
    <source>
        <dbReference type="ARBA" id="ARBA00023125"/>
    </source>
</evidence>